<name>A0A3D9LCY1_9MICC</name>
<dbReference type="EMBL" id="QREH01000001">
    <property type="protein sequence ID" value="REE03516.1"/>
    <property type="molecule type" value="Genomic_DNA"/>
</dbReference>
<evidence type="ECO:0000313" key="3">
    <source>
        <dbReference type="Proteomes" id="UP000256727"/>
    </source>
</evidence>
<protein>
    <submittedName>
        <fullName evidence="2">ABC-2 type transport system permease protein</fullName>
    </submittedName>
</protein>
<feature type="transmembrane region" description="Helical" evidence="1">
    <location>
        <begin position="258"/>
        <end position="276"/>
    </location>
</feature>
<organism evidence="2 3">
    <name type="scientific">Citricoccus muralis</name>
    <dbReference type="NCBI Taxonomy" id="169134"/>
    <lineage>
        <taxon>Bacteria</taxon>
        <taxon>Bacillati</taxon>
        <taxon>Actinomycetota</taxon>
        <taxon>Actinomycetes</taxon>
        <taxon>Micrococcales</taxon>
        <taxon>Micrococcaceae</taxon>
        <taxon>Citricoccus</taxon>
    </lineage>
</organism>
<keyword evidence="1" id="KW-0472">Membrane</keyword>
<dbReference type="Proteomes" id="UP000256727">
    <property type="component" value="Unassembled WGS sequence"/>
</dbReference>
<feature type="transmembrane region" description="Helical" evidence="1">
    <location>
        <begin position="33"/>
        <end position="53"/>
    </location>
</feature>
<gene>
    <name evidence="2" type="ORF">C8E99_1328</name>
</gene>
<keyword evidence="1" id="KW-0812">Transmembrane</keyword>
<dbReference type="RefSeq" id="WP_245952123.1">
    <property type="nucleotide sequence ID" value="NZ_QREH01000001.1"/>
</dbReference>
<accession>A0A3D9LCY1</accession>
<feature type="transmembrane region" description="Helical" evidence="1">
    <location>
        <begin position="73"/>
        <end position="96"/>
    </location>
</feature>
<keyword evidence="3" id="KW-1185">Reference proteome</keyword>
<keyword evidence="1" id="KW-1133">Transmembrane helix</keyword>
<feature type="transmembrane region" description="Helical" evidence="1">
    <location>
        <begin position="175"/>
        <end position="197"/>
    </location>
</feature>
<sequence>MSSDSENQVRPARTGTALLVSELGLLFRRRRTWTLLAALAAVPVLMGVAVRVTSGPPQGRGPAFLDQVATSGLFLAVAAVMVCTPFFLPLTVAVVAGDSIAGEAAHGTLRYLLVAPVRRAGLLAVKYAVALVFCLAAALVVAAVGVLTGLALFGTGPLVLPSGMTITSAETLGRIGLMVLYATVSLSGLGAIALFVSTLTDVPVGAMAAAVVLTIVAQILGALPQLEWLHPWLFTHHWMGFADLLRAPLLWDSFRENALLQAGYVAVFGALAYGRFTTKDVLS</sequence>
<feature type="transmembrane region" description="Helical" evidence="1">
    <location>
        <begin position="204"/>
        <end position="223"/>
    </location>
</feature>
<dbReference type="Pfam" id="PF12679">
    <property type="entry name" value="ABC2_membrane_2"/>
    <property type="match status" value="1"/>
</dbReference>
<proteinExistence type="predicted"/>
<evidence type="ECO:0000256" key="1">
    <source>
        <dbReference type="SAM" id="Phobius"/>
    </source>
</evidence>
<dbReference type="GO" id="GO:0005886">
    <property type="term" value="C:plasma membrane"/>
    <property type="evidence" value="ECO:0007669"/>
    <property type="project" value="UniProtKB-SubCell"/>
</dbReference>
<dbReference type="PANTHER" id="PTHR37305">
    <property type="entry name" value="INTEGRAL MEMBRANE PROTEIN-RELATED"/>
    <property type="match status" value="1"/>
</dbReference>
<reference evidence="2 3" key="1">
    <citation type="submission" date="2018-07" db="EMBL/GenBank/DDBJ databases">
        <title>Sequencing the genomes of 1000 actinobacteria strains.</title>
        <authorList>
            <person name="Klenk H.-P."/>
        </authorList>
    </citation>
    <scope>NUCLEOTIDE SEQUENCE [LARGE SCALE GENOMIC DNA]</scope>
    <source>
        <strain evidence="2 3">DSM 14442</strain>
    </source>
</reference>
<feature type="transmembrane region" description="Helical" evidence="1">
    <location>
        <begin position="127"/>
        <end position="155"/>
    </location>
</feature>
<comment type="caution">
    <text evidence="2">The sequence shown here is derived from an EMBL/GenBank/DDBJ whole genome shotgun (WGS) entry which is preliminary data.</text>
</comment>
<dbReference type="PANTHER" id="PTHR37305:SF1">
    <property type="entry name" value="MEMBRANE PROTEIN"/>
    <property type="match status" value="1"/>
</dbReference>
<dbReference type="AlphaFoldDB" id="A0A3D9LCY1"/>
<dbReference type="GO" id="GO:0140359">
    <property type="term" value="F:ABC-type transporter activity"/>
    <property type="evidence" value="ECO:0007669"/>
    <property type="project" value="InterPro"/>
</dbReference>
<evidence type="ECO:0000313" key="2">
    <source>
        <dbReference type="EMBL" id="REE03516.1"/>
    </source>
</evidence>